<comment type="caution">
    <text evidence="1">The sequence shown here is derived from an EMBL/GenBank/DDBJ whole genome shotgun (WGS) entry which is preliminary data.</text>
</comment>
<gene>
    <name evidence="1" type="ORF">C1634_000660</name>
</gene>
<dbReference type="SUPFAM" id="SSF55073">
    <property type="entry name" value="Nucleotide cyclase"/>
    <property type="match status" value="1"/>
</dbReference>
<evidence type="ECO:0008006" key="3">
    <source>
        <dbReference type="Google" id="ProtNLM"/>
    </source>
</evidence>
<dbReference type="InterPro" id="IPR029787">
    <property type="entry name" value="Nucleotide_cyclase"/>
</dbReference>
<reference evidence="1 2" key="1">
    <citation type="submission" date="2018-04" db="EMBL/GenBank/DDBJ databases">
        <title>Chryseobacterium oncorhynchi 701B-08T from rainbow trout, and Chryseobacterium viscerum 687B-08T from diseased fish.</title>
        <authorList>
            <person name="Jeong J.-J."/>
            <person name="Lee Y.J."/>
            <person name="Pathiraja D."/>
            <person name="Park B."/>
            <person name="Choi I.-G."/>
            <person name="Kim K.D."/>
        </authorList>
    </citation>
    <scope>NUCLEOTIDE SEQUENCE [LARGE SCALE GENOMIC DNA]</scope>
    <source>
        <strain evidence="1 2">687B-08</strain>
    </source>
</reference>
<dbReference type="Proteomes" id="UP000236413">
    <property type="component" value="Unassembled WGS sequence"/>
</dbReference>
<dbReference type="EMBL" id="PPEG02000001">
    <property type="protein sequence ID" value="PWN65290.1"/>
    <property type="molecule type" value="Genomic_DNA"/>
</dbReference>
<sequence>MYLKIYNIMEVFNSYKKIIESALNNDNSLNLSLNESAYARTKFFSLNDYESSKKELSRPRDLELLASGLGIKEITEQKVGHHPDFVHLKGTKNKENHNIVSVFIDVKGSTNLYKKYDNETIFIITDTIQLLGINLVKIFGGFIHRLQGDGLFVYFGGKGVDKKSANTHALIATSLFNAFLENDLKQLFEQHGIEKIKTRIGIDFGDDKDVLWAMSGIGESSEVTTVSLHTSLAPKMQHYADSNGTVIGKNVIDFGEVDKDLYTPVDDERYIYKDPQKSFYYGQYKFNWLKFLKQLDFVVTSHFNGNIEIKPNRPNYLSELQSSTIKPIAEVNRPWLNR</sequence>
<organism evidence="1 2">
    <name type="scientific">Chryseobacterium viscerum</name>
    <dbReference type="NCBI Taxonomy" id="1037377"/>
    <lineage>
        <taxon>Bacteria</taxon>
        <taxon>Pseudomonadati</taxon>
        <taxon>Bacteroidota</taxon>
        <taxon>Flavobacteriia</taxon>
        <taxon>Flavobacteriales</taxon>
        <taxon>Weeksellaceae</taxon>
        <taxon>Chryseobacterium group</taxon>
        <taxon>Chryseobacterium</taxon>
    </lineage>
</organism>
<dbReference type="Gene3D" id="3.30.70.1230">
    <property type="entry name" value="Nucleotide cyclase"/>
    <property type="match status" value="1"/>
</dbReference>
<name>A0A316X336_9FLAO</name>
<protein>
    <recommendedName>
        <fullName evidence="3">Guanylate cyclase domain-containing protein</fullName>
    </recommendedName>
</protein>
<evidence type="ECO:0000313" key="1">
    <source>
        <dbReference type="EMBL" id="PWN65290.1"/>
    </source>
</evidence>
<evidence type="ECO:0000313" key="2">
    <source>
        <dbReference type="Proteomes" id="UP000236413"/>
    </source>
</evidence>
<accession>A0A316X336</accession>
<proteinExistence type="predicted"/>
<dbReference type="AlphaFoldDB" id="A0A316X336"/>